<name>A0ACA9M4T5_9GLOM</name>
<reference evidence="1" key="1">
    <citation type="submission" date="2021-06" db="EMBL/GenBank/DDBJ databases">
        <authorList>
            <person name="Kallberg Y."/>
            <person name="Tangrot J."/>
            <person name="Rosling A."/>
        </authorList>
    </citation>
    <scope>NUCLEOTIDE SEQUENCE</scope>
    <source>
        <strain evidence="1">MA461A</strain>
    </source>
</reference>
<evidence type="ECO:0000313" key="2">
    <source>
        <dbReference type="Proteomes" id="UP000789920"/>
    </source>
</evidence>
<keyword evidence="2" id="KW-1185">Reference proteome</keyword>
<dbReference type="EMBL" id="CAJVQC010006359">
    <property type="protein sequence ID" value="CAG8566112.1"/>
    <property type="molecule type" value="Genomic_DNA"/>
</dbReference>
<comment type="caution">
    <text evidence="1">The sequence shown here is derived from an EMBL/GenBank/DDBJ whole genome shotgun (WGS) entry which is preliminary data.</text>
</comment>
<dbReference type="Proteomes" id="UP000789920">
    <property type="component" value="Unassembled WGS sequence"/>
</dbReference>
<gene>
    <name evidence="1" type="ORF">RPERSI_LOCUS4563</name>
</gene>
<proteinExistence type="predicted"/>
<accession>A0ACA9M4T5</accession>
<protein>
    <submittedName>
        <fullName evidence="1">28459_t:CDS:1</fullName>
    </submittedName>
</protein>
<evidence type="ECO:0000313" key="1">
    <source>
        <dbReference type="EMBL" id="CAG8566112.1"/>
    </source>
</evidence>
<organism evidence="1 2">
    <name type="scientific">Racocetra persica</name>
    <dbReference type="NCBI Taxonomy" id="160502"/>
    <lineage>
        <taxon>Eukaryota</taxon>
        <taxon>Fungi</taxon>
        <taxon>Fungi incertae sedis</taxon>
        <taxon>Mucoromycota</taxon>
        <taxon>Glomeromycotina</taxon>
        <taxon>Glomeromycetes</taxon>
        <taxon>Diversisporales</taxon>
        <taxon>Gigasporaceae</taxon>
        <taxon>Racocetra</taxon>
    </lineage>
</organism>
<sequence length="337" mass="39403">MKYQIISDYKSDNKISDYKSDNARNKPFLEALQSLRPEDNKLSSDEDNKLLSNKDNKHSFYMNNDEVNDINNCNELYNELSYKEVIDSSDEDEDNEFSLESYKKDNMNQVIPSRLPPNFPEIVLVTHDKSIFYANDDIKKNNEDIIKQVSKRAIPIFERTHLRKVALFMFDNSCNHNSFAEDVLLVSQMNIKDREKRLLLRNSRMSNNRGLWMLGLTRECNECKAGALTNLQCCATNILKRQPDFASQKNHLQEIIEAAGHLCIFYPKYHCELNYIESFWEQQNNMHIYIAIILLKVLKKLAYEHGLSGKAAVFAIKKYQSHRWVPESVLEEFGHIN</sequence>